<evidence type="ECO:0000256" key="3">
    <source>
        <dbReference type="ARBA" id="ARBA00022801"/>
    </source>
</evidence>
<reference evidence="5 6" key="1">
    <citation type="submission" date="2016-02" db="EMBL/GenBank/DDBJ databases">
        <authorList>
            <person name="Wen L."/>
            <person name="He K."/>
            <person name="Yang H."/>
        </authorList>
    </citation>
    <scope>NUCLEOTIDE SEQUENCE [LARGE SCALE GENOMIC DNA]</scope>
    <source>
        <strain evidence="5 6">CZ1127</strain>
    </source>
</reference>
<dbReference type="PANTHER" id="PTHR39181">
    <property type="entry name" value="TYROSINE-PROTEIN PHOSPHATASE YWQE"/>
    <property type="match status" value="1"/>
</dbReference>
<evidence type="ECO:0000313" key="6">
    <source>
        <dbReference type="Proteomes" id="UP000092967"/>
    </source>
</evidence>
<dbReference type="RefSeq" id="WP_068827262.1">
    <property type="nucleotide sequence ID" value="NZ_CP014224.1"/>
</dbReference>
<proteinExistence type="inferred from homology"/>
<evidence type="ECO:0000256" key="1">
    <source>
        <dbReference type="ARBA" id="ARBA00005750"/>
    </source>
</evidence>
<dbReference type="PANTHER" id="PTHR39181:SF1">
    <property type="entry name" value="TYROSINE-PROTEIN PHOSPHATASE YWQE"/>
    <property type="match status" value="1"/>
</dbReference>
<comment type="catalytic activity">
    <reaction evidence="4">
        <text>O-phospho-L-tyrosyl-[protein] + H2O = L-tyrosyl-[protein] + phosphate</text>
        <dbReference type="Rhea" id="RHEA:10684"/>
        <dbReference type="Rhea" id="RHEA-COMP:10136"/>
        <dbReference type="Rhea" id="RHEA-COMP:20101"/>
        <dbReference type="ChEBI" id="CHEBI:15377"/>
        <dbReference type="ChEBI" id="CHEBI:43474"/>
        <dbReference type="ChEBI" id="CHEBI:46858"/>
        <dbReference type="ChEBI" id="CHEBI:61978"/>
        <dbReference type="EC" id="3.1.3.48"/>
    </reaction>
</comment>
<dbReference type="EMBL" id="CP014224">
    <property type="protein sequence ID" value="ANW96779.1"/>
    <property type="molecule type" value="Genomic_DNA"/>
</dbReference>
<dbReference type="GO" id="GO:0030145">
    <property type="term" value="F:manganese ion binding"/>
    <property type="evidence" value="ECO:0007669"/>
    <property type="project" value="InterPro"/>
</dbReference>
<name>A0A1B1Y7R4_9FLAO</name>
<dbReference type="Pfam" id="PF19567">
    <property type="entry name" value="CpsB_CapC"/>
    <property type="match status" value="1"/>
</dbReference>
<dbReference type="Gene3D" id="3.20.20.140">
    <property type="entry name" value="Metal-dependent hydrolases"/>
    <property type="match status" value="1"/>
</dbReference>
<sequence length="246" mass="28265">MGIFNNKINISELYPKGLVDIHSHLLPGIDDGAKTIEDSIGLVKRMQKQGINNFRITPHVLGGVWENSSELIKEKEAELKAALIENGFHDVNIHASAEYMLDDNFSQLLENDDLLPLKDKYILVEMSFFNPPFNLDDLLFQIQVKGYIPVLAHPERYNYYHDNIAQYEKLIEAGCLFQLNLLSLTEQYGKPTTKTAYTLLKKGMYTFVGTDTHHKRHIHLIKEIATKKNKKLLTPLFENNIETFSF</sequence>
<dbReference type="STRING" id="1790137.AXE80_11045"/>
<evidence type="ECO:0000256" key="4">
    <source>
        <dbReference type="ARBA" id="ARBA00051722"/>
    </source>
</evidence>
<accession>A0A1B1Y7R4</accession>
<dbReference type="InterPro" id="IPR016195">
    <property type="entry name" value="Pol/histidinol_Pase-like"/>
</dbReference>
<dbReference type="EC" id="3.1.3.48" evidence="2"/>
<dbReference type="SUPFAM" id="SSF89550">
    <property type="entry name" value="PHP domain-like"/>
    <property type="match status" value="1"/>
</dbReference>
<dbReference type="KEGG" id="wfu:AXE80_11045"/>
<dbReference type="GO" id="GO:0004725">
    <property type="term" value="F:protein tyrosine phosphatase activity"/>
    <property type="evidence" value="ECO:0007669"/>
    <property type="project" value="UniProtKB-EC"/>
</dbReference>
<keyword evidence="6" id="KW-1185">Reference proteome</keyword>
<dbReference type="InterPro" id="IPR016667">
    <property type="entry name" value="Caps_polysacc_synth_CpsB/CapC"/>
</dbReference>
<keyword evidence="3" id="KW-0378">Hydrolase</keyword>
<protein>
    <recommendedName>
        <fullName evidence="2">protein-tyrosine-phosphatase</fullName>
        <ecNumber evidence="2">3.1.3.48</ecNumber>
    </recommendedName>
</protein>
<dbReference type="Proteomes" id="UP000092967">
    <property type="component" value="Chromosome"/>
</dbReference>
<comment type="similarity">
    <text evidence="1">Belongs to the metallo-dependent hydrolases superfamily. CpsB/CapC family.</text>
</comment>
<evidence type="ECO:0000313" key="5">
    <source>
        <dbReference type="EMBL" id="ANW96779.1"/>
    </source>
</evidence>
<dbReference type="PIRSF" id="PIRSF016557">
    <property type="entry name" value="Caps_synth_CpsB"/>
    <property type="match status" value="1"/>
</dbReference>
<gene>
    <name evidence="5" type="ORF">AXE80_11045</name>
</gene>
<organism evidence="5 6">
    <name type="scientific">Wenyingzhuangia fucanilytica</name>
    <dbReference type="NCBI Taxonomy" id="1790137"/>
    <lineage>
        <taxon>Bacteria</taxon>
        <taxon>Pseudomonadati</taxon>
        <taxon>Bacteroidota</taxon>
        <taxon>Flavobacteriia</taxon>
        <taxon>Flavobacteriales</taxon>
        <taxon>Flavobacteriaceae</taxon>
        <taxon>Wenyingzhuangia</taxon>
    </lineage>
</organism>
<dbReference type="AlphaFoldDB" id="A0A1B1Y7R4"/>
<evidence type="ECO:0000256" key="2">
    <source>
        <dbReference type="ARBA" id="ARBA00013064"/>
    </source>
</evidence>